<dbReference type="AlphaFoldDB" id="A0A1G2UGD4"/>
<proteinExistence type="predicted"/>
<dbReference type="Proteomes" id="UP000177096">
    <property type="component" value="Unassembled WGS sequence"/>
</dbReference>
<gene>
    <name evidence="1" type="ORF">A3I86_00485</name>
</gene>
<dbReference type="InterPro" id="IPR035069">
    <property type="entry name" value="TTHA1013/TTHA0281-like"/>
</dbReference>
<organism evidence="1 2">
    <name type="scientific">Candidatus Zambryskibacteria bacterium RIFCSPLOWO2_02_FULL_39_14</name>
    <dbReference type="NCBI Taxonomy" id="1802769"/>
    <lineage>
        <taxon>Bacteria</taxon>
        <taxon>Candidatus Zambryskiibacteriota</taxon>
    </lineage>
</organism>
<dbReference type="Gene3D" id="3.30.160.250">
    <property type="match status" value="1"/>
</dbReference>
<name>A0A1G2UGD4_9BACT</name>
<protein>
    <submittedName>
        <fullName evidence="1">Uncharacterized protein</fullName>
    </submittedName>
</protein>
<comment type="caution">
    <text evidence="1">The sequence shown here is derived from an EMBL/GenBank/DDBJ whole genome shotgun (WGS) entry which is preliminary data.</text>
</comment>
<sequence>MKTIAQFKIYKDDSIYIAEGVDLAIVTQAKTLDELTKNIQEAVEVYFHDNDMKKASSSTTSSILANIELPAHV</sequence>
<reference evidence="1 2" key="1">
    <citation type="journal article" date="2016" name="Nat. Commun.">
        <title>Thousands of microbial genomes shed light on interconnected biogeochemical processes in an aquifer system.</title>
        <authorList>
            <person name="Anantharaman K."/>
            <person name="Brown C.T."/>
            <person name="Hug L.A."/>
            <person name="Sharon I."/>
            <person name="Castelle C.J."/>
            <person name="Probst A.J."/>
            <person name="Thomas B.C."/>
            <person name="Singh A."/>
            <person name="Wilkins M.J."/>
            <person name="Karaoz U."/>
            <person name="Brodie E.L."/>
            <person name="Williams K.H."/>
            <person name="Hubbard S.S."/>
            <person name="Banfield J.F."/>
        </authorList>
    </citation>
    <scope>NUCLEOTIDE SEQUENCE [LARGE SCALE GENOMIC DNA]</scope>
</reference>
<dbReference type="SUPFAM" id="SSF143100">
    <property type="entry name" value="TTHA1013/TTHA0281-like"/>
    <property type="match status" value="1"/>
</dbReference>
<evidence type="ECO:0000313" key="2">
    <source>
        <dbReference type="Proteomes" id="UP000177096"/>
    </source>
</evidence>
<dbReference type="EMBL" id="MHWM01000030">
    <property type="protein sequence ID" value="OHB08172.1"/>
    <property type="molecule type" value="Genomic_DNA"/>
</dbReference>
<evidence type="ECO:0000313" key="1">
    <source>
        <dbReference type="EMBL" id="OHB08172.1"/>
    </source>
</evidence>
<accession>A0A1G2UGD4</accession>